<feature type="transmembrane region" description="Helical" evidence="6">
    <location>
        <begin position="34"/>
        <end position="54"/>
    </location>
</feature>
<evidence type="ECO:0000259" key="7">
    <source>
        <dbReference type="SMART" id="SM00752"/>
    </source>
</evidence>
<gene>
    <name evidence="8" type="ORF">BC102111_00284</name>
</gene>
<evidence type="ECO:0000256" key="6">
    <source>
        <dbReference type="SAM" id="Phobius"/>
    </source>
</evidence>
<evidence type="ECO:0000256" key="2">
    <source>
        <dbReference type="ARBA" id="ARBA00022692"/>
    </source>
</evidence>
<dbReference type="InterPro" id="IPR052964">
    <property type="entry name" value="Sporulation_signal_mat"/>
</dbReference>
<dbReference type="InterPro" id="IPR011020">
    <property type="entry name" value="HTTM-like"/>
</dbReference>
<protein>
    <submittedName>
        <fullName evidence="8">Vitamin K-dependent gamma-carboxylase</fullName>
    </submittedName>
</protein>
<feature type="transmembrane region" description="Helical" evidence="6">
    <location>
        <begin position="186"/>
        <end position="208"/>
    </location>
</feature>
<keyword evidence="2 6" id="KW-0812">Transmembrane</keyword>
<feature type="domain" description="HTTM-like" evidence="7">
    <location>
        <begin position="30"/>
        <end position="315"/>
    </location>
</feature>
<feature type="transmembrane region" description="Helical" evidence="6">
    <location>
        <begin position="277"/>
        <end position="299"/>
    </location>
</feature>
<organism evidence="8 9">
    <name type="scientific">Brevibacterium casei CIP 102111</name>
    <dbReference type="NCBI Taxonomy" id="1255625"/>
    <lineage>
        <taxon>Bacteria</taxon>
        <taxon>Bacillati</taxon>
        <taxon>Actinomycetota</taxon>
        <taxon>Actinomycetes</taxon>
        <taxon>Micrococcales</taxon>
        <taxon>Brevibacteriaceae</taxon>
        <taxon>Brevibacterium</taxon>
    </lineage>
</organism>
<dbReference type="Pfam" id="PF05090">
    <property type="entry name" value="HTTM"/>
    <property type="match status" value="1"/>
</dbReference>
<evidence type="ECO:0000256" key="5">
    <source>
        <dbReference type="SAM" id="MobiDB-lite"/>
    </source>
</evidence>
<evidence type="ECO:0000256" key="4">
    <source>
        <dbReference type="ARBA" id="ARBA00023136"/>
    </source>
</evidence>
<name>A0A2H1HMQ2_9MICO</name>
<feature type="compositionally biased region" description="Basic and acidic residues" evidence="5">
    <location>
        <begin position="392"/>
        <end position="405"/>
    </location>
</feature>
<evidence type="ECO:0000256" key="1">
    <source>
        <dbReference type="ARBA" id="ARBA00004127"/>
    </source>
</evidence>
<feature type="transmembrane region" description="Helical" evidence="6">
    <location>
        <begin position="247"/>
        <end position="270"/>
    </location>
</feature>
<sequence>MSSEKDMTVSARVVAALGRGWNRLEELLTGRYHATYGLAVTRILMGITGLGLLLTNFAARNYAFGVGAAWNGEIAQPKSDFPNIWLFSLFHRAVTNPPLYTAMIIGLAILAVTVILGWRTRIILPFYLILWVSFIELNDSAGDQGDNAYRMFLIALLFADTTRRWSLDARRRRRHGTDLGPEDGPWYLIMANNLAIVVLAFQVCAIYMSGALYKAGGTAWQHGFAVYNPLQTQQFGTWPVLSDLVTAWGPGVVVISWGSILFQSAFPFMLFNRWTRAIALVGILSFHLGIALLMGLPWFSLTMIAVDAIFIKDRSFERFSAFLRRWWSSTRGGAAQADGAARESVSAGVGAGAGARAGVGSGAADGAGGAGGAGTGGADSAGTSRDQVPEAPRPDAASKADRATD</sequence>
<evidence type="ECO:0000256" key="3">
    <source>
        <dbReference type="ARBA" id="ARBA00022989"/>
    </source>
</evidence>
<accession>A0A2H1HMQ2</accession>
<comment type="subcellular location">
    <subcellularLocation>
        <location evidence="1">Endomembrane system</location>
        <topology evidence="1">Multi-pass membrane protein</topology>
    </subcellularLocation>
</comment>
<dbReference type="Proteomes" id="UP000234333">
    <property type="component" value="Unassembled WGS sequence"/>
</dbReference>
<dbReference type="PANTHER" id="PTHR39535:SF2">
    <property type="entry name" value="HTTM DOMAIN-CONTAINING PROTEIN"/>
    <property type="match status" value="1"/>
</dbReference>
<keyword evidence="3 6" id="KW-1133">Transmembrane helix</keyword>
<dbReference type="PANTHER" id="PTHR39535">
    <property type="entry name" value="SPORULATION-DELAYING PROTEIN SDPB"/>
    <property type="match status" value="1"/>
</dbReference>
<dbReference type="InterPro" id="IPR053934">
    <property type="entry name" value="HTTM_dom"/>
</dbReference>
<dbReference type="AlphaFoldDB" id="A0A2H1HMQ2"/>
<feature type="compositionally biased region" description="Gly residues" evidence="5">
    <location>
        <begin position="364"/>
        <end position="379"/>
    </location>
</feature>
<feature type="transmembrane region" description="Helical" evidence="6">
    <location>
        <begin position="99"/>
        <end position="118"/>
    </location>
</feature>
<dbReference type="GeneID" id="99774300"/>
<reference evidence="8 9" key="1">
    <citation type="submission" date="2017-03" db="EMBL/GenBank/DDBJ databases">
        <authorList>
            <person name="Afonso C.L."/>
            <person name="Miller P.J."/>
            <person name="Scott M.A."/>
            <person name="Spackman E."/>
            <person name="Goraichik I."/>
            <person name="Dimitrov K.M."/>
            <person name="Suarez D.L."/>
            <person name="Swayne D.E."/>
        </authorList>
    </citation>
    <scope>NUCLEOTIDE SEQUENCE [LARGE SCALE GENOMIC DNA]</scope>
    <source>
        <strain evidence="8 9">CIP 102111</strain>
    </source>
</reference>
<proteinExistence type="predicted"/>
<feature type="region of interest" description="Disordered" evidence="5">
    <location>
        <begin position="364"/>
        <end position="405"/>
    </location>
</feature>
<dbReference type="EMBL" id="FXZC01000001">
    <property type="protein sequence ID" value="SMX64208.1"/>
    <property type="molecule type" value="Genomic_DNA"/>
</dbReference>
<dbReference type="RefSeq" id="WP_231882206.1">
    <property type="nucleotide sequence ID" value="NZ_FXZC01000001.1"/>
</dbReference>
<evidence type="ECO:0000313" key="9">
    <source>
        <dbReference type="Proteomes" id="UP000234333"/>
    </source>
</evidence>
<dbReference type="SMART" id="SM00752">
    <property type="entry name" value="HTTM"/>
    <property type="match status" value="1"/>
</dbReference>
<dbReference type="GO" id="GO:0012505">
    <property type="term" value="C:endomembrane system"/>
    <property type="evidence" value="ECO:0007669"/>
    <property type="project" value="UniProtKB-SubCell"/>
</dbReference>
<keyword evidence="4 6" id="KW-0472">Membrane</keyword>
<evidence type="ECO:0000313" key="8">
    <source>
        <dbReference type="EMBL" id="SMX64208.1"/>
    </source>
</evidence>